<protein>
    <submittedName>
        <fullName evidence="2">GNAT family N-acetyltransferase</fullName>
    </submittedName>
</protein>
<sequence length="270" mass="31345">MSQINIQILKTTEEMRLVQQLEELIWGIGSIPTHQTLTAVKNGGLMIGAFIGEKLIGFSYSFPGFYNNEVYLCSHMLGIHPDYQLRGIGKQLKEEQLKIAKEMGYKLITWTFDPLETRNAYLNVSKLYGIVDTYIENCYGEMEGGLNAGLPTDRLQIEWRITSKRVMDKWMPNISIFEEPFQITISEHDHPVLIEPYLFEPTLEGYEVPIPQHIQEMKSTNPELALKWRLQVRKIMQKLFREGYALVAARKTDEPVNYYQFVKKSTIPLY</sequence>
<dbReference type="Proteomes" id="UP000316626">
    <property type="component" value="Unassembled WGS sequence"/>
</dbReference>
<dbReference type="AlphaFoldDB" id="A0A544TV53"/>
<comment type="caution">
    <text evidence="2">The sequence shown here is derived from an EMBL/GenBank/DDBJ whole genome shotgun (WGS) entry which is preliminary data.</text>
</comment>
<dbReference type="InterPro" id="IPR000182">
    <property type="entry name" value="GNAT_dom"/>
</dbReference>
<evidence type="ECO:0000313" key="2">
    <source>
        <dbReference type="EMBL" id="TQR21324.1"/>
    </source>
</evidence>
<keyword evidence="3" id="KW-1185">Reference proteome</keyword>
<accession>A0A544TV53</accession>
<dbReference type="RefSeq" id="WP_142641216.1">
    <property type="nucleotide sequence ID" value="NZ_VDGI01000002.1"/>
</dbReference>
<evidence type="ECO:0000313" key="3">
    <source>
        <dbReference type="Proteomes" id="UP000316626"/>
    </source>
</evidence>
<dbReference type="InterPro" id="IPR038764">
    <property type="entry name" value="GNAT_N_AcTrfase_prd"/>
</dbReference>
<dbReference type="PANTHER" id="PTHR41700:SF1">
    <property type="entry name" value="N-ACETYLTRANSFERASE DOMAIN-CONTAINING PROTEIN"/>
    <property type="match status" value="1"/>
</dbReference>
<dbReference type="GO" id="GO:0016747">
    <property type="term" value="F:acyltransferase activity, transferring groups other than amino-acyl groups"/>
    <property type="evidence" value="ECO:0007669"/>
    <property type="project" value="InterPro"/>
</dbReference>
<dbReference type="OrthoDB" id="9797990at2"/>
<keyword evidence="2" id="KW-0808">Transferase</keyword>
<name>A0A544TV53_9BACI</name>
<gene>
    <name evidence="2" type="ORF">FG384_03730</name>
</gene>
<dbReference type="CDD" id="cd04301">
    <property type="entry name" value="NAT_SF"/>
    <property type="match status" value="1"/>
</dbReference>
<reference evidence="2 3" key="1">
    <citation type="submission" date="2019-06" db="EMBL/GenBank/DDBJ databases">
        <title>Psychrobacillus vulpis sp. nov., a new species isolated from feces of a red fox that inhabits in The Tablas de Daimiel Natural Park, Albacete, Spain.</title>
        <authorList>
            <person name="Rodriguez M."/>
            <person name="Reina J.C."/>
            <person name="Bejar V."/>
            <person name="Llamas I."/>
        </authorList>
    </citation>
    <scope>NUCLEOTIDE SEQUENCE [LARGE SCALE GENOMIC DNA]</scope>
    <source>
        <strain evidence="2 3">Z8</strain>
    </source>
</reference>
<dbReference type="InterPro" id="IPR016181">
    <property type="entry name" value="Acyl_CoA_acyltransferase"/>
</dbReference>
<dbReference type="PROSITE" id="PS51186">
    <property type="entry name" value="GNAT"/>
    <property type="match status" value="1"/>
</dbReference>
<organism evidence="2 3">
    <name type="scientific">Psychrobacillus vulpis</name>
    <dbReference type="NCBI Taxonomy" id="2325572"/>
    <lineage>
        <taxon>Bacteria</taxon>
        <taxon>Bacillati</taxon>
        <taxon>Bacillota</taxon>
        <taxon>Bacilli</taxon>
        <taxon>Bacillales</taxon>
        <taxon>Bacillaceae</taxon>
        <taxon>Psychrobacillus</taxon>
    </lineage>
</organism>
<dbReference type="PANTHER" id="PTHR41700">
    <property type="entry name" value="GCN5-RELATED N-ACETYLTRANSFERASE"/>
    <property type="match status" value="1"/>
</dbReference>
<feature type="domain" description="N-acetyltransferase" evidence="1">
    <location>
        <begin position="4"/>
        <end position="172"/>
    </location>
</feature>
<dbReference type="EMBL" id="VDGI01000002">
    <property type="protein sequence ID" value="TQR21324.1"/>
    <property type="molecule type" value="Genomic_DNA"/>
</dbReference>
<dbReference type="SUPFAM" id="SSF55729">
    <property type="entry name" value="Acyl-CoA N-acyltransferases (Nat)"/>
    <property type="match status" value="1"/>
</dbReference>
<proteinExistence type="predicted"/>
<dbReference type="Gene3D" id="3.40.630.30">
    <property type="match status" value="1"/>
</dbReference>
<evidence type="ECO:0000259" key="1">
    <source>
        <dbReference type="PROSITE" id="PS51186"/>
    </source>
</evidence>
<dbReference type="Pfam" id="PF00583">
    <property type="entry name" value="Acetyltransf_1"/>
    <property type="match status" value="1"/>
</dbReference>